<dbReference type="Proteomes" id="UP000610746">
    <property type="component" value="Unassembled WGS sequence"/>
</dbReference>
<accession>A0A8J8K4L7</accession>
<protein>
    <submittedName>
        <fullName evidence="2">Uncharacterized protein</fullName>
    </submittedName>
</protein>
<name>A0A8J8K4L7_9FLAO</name>
<gene>
    <name evidence="2" type="ORF">HNQ03_000942</name>
</gene>
<evidence type="ECO:0000256" key="1">
    <source>
        <dbReference type="SAM" id="SignalP"/>
    </source>
</evidence>
<organism evidence="2 3">
    <name type="scientific">Frigoriflavimonas asaccharolytica</name>
    <dbReference type="NCBI Taxonomy" id="2735899"/>
    <lineage>
        <taxon>Bacteria</taxon>
        <taxon>Pseudomonadati</taxon>
        <taxon>Bacteroidota</taxon>
        <taxon>Flavobacteriia</taxon>
        <taxon>Flavobacteriales</taxon>
        <taxon>Weeksellaceae</taxon>
        <taxon>Frigoriflavimonas</taxon>
    </lineage>
</organism>
<keyword evidence="1" id="KW-0732">Signal</keyword>
<dbReference type="EMBL" id="JABSNO010000005">
    <property type="protein sequence ID" value="NRS91875.1"/>
    <property type="molecule type" value="Genomic_DNA"/>
</dbReference>
<feature type="signal peptide" evidence="1">
    <location>
        <begin position="1"/>
        <end position="16"/>
    </location>
</feature>
<dbReference type="RefSeq" id="WP_173778493.1">
    <property type="nucleotide sequence ID" value="NZ_JABSNO010000005.1"/>
</dbReference>
<evidence type="ECO:0000313" key="3">
    <source>
        <dbReference type="Proteomes" id="UP000610746"/>
    </source>
</evidence>
<feature type="chain" id="PRO_5035215630" evidence="1">
    <location>
        <begin position="17"/>
        <end position="150"/>
    </location>
</feature>
<keyword evidence="3" id="KW-1185">Reference proteome</keyword>
<comment type="caution">
    <text evidence="2">The sequence shown here is derived from an EMBL/GenBank/DDBJ whole genome shotgun (WGS) entry which is preliminary data.</text>
</comment>
<evidence type="ECO:0000313" key="2">
    <source>
        <dbReference type="EMBL" id="NRS91875.1"/>
    </source>
</evidence>
<sequence>MKNLLFFLLFSTFINAQSTMQYKEQCAKAENSTSAAKELIKNATKDFANTQQPIYLAFSGVGNLFMAKHVFNPISKMSYFKKGKTELDKAIQLQPKNVEIRFFRLLSQSEMPKLLGYYENIEEDKTFIKNNFQDWNDEVLKKEIKNYLKL</sequence>
<dbReference type="AlphaFoldDB" id="A0A8J8K4L7"/>
<proteinExistence type="predicted"/>
<reference evidence="2" key="1">
    <citation type="submission" date="2020-05" db="EMBL/GenBank/DDBJ databases">
        <title>Genomic Encyclopedia of Type Strains, Phase IV (KMG-V): Genome sequencing to study the core and pangenomes of soil and plant-associated prokaryotes.</title>
        <authorList>
            <person name="Whitman W."/>
        </authorList>
    </citation>
    <scope>NUCLEOTIDE SEQUENCE</scope>
    <source>
        <strain evidence="2">16F</strain>
    </source>
</reference>